<evidence type="ECO:0000313" key="2">
    <source>
        <dbReference type="Proteomes" id="UP000604001"/>
    </source>
</evidence>
<protein>
    <recommendedName>
        <fullName evidence="3">CopG family transcriptional regulator</fullName>
    </recommendedName>
</protein>
<evidence type="ECO:0000313" key="1">
    <source>
        <dbReference type="EMBL" id="MBC2961321.1"/>
    </source>
</evidence>
<evidence type="ECO:0008006" key="3">
    <source>
        <dbReference type="Google" id="ProtNLM"/>
    </source>
</evidence>
<dbReference type="EMBL" id="JACMYC010000007">
    <property type="protein sequence ID" value="MBC2961321.1"/>
    <property type="molecule type" value="Genomic_DNA"/>
</dbReference>
<proteinExistence type="predicted"/>
<organism evidence="1 2">
    <name type="scientific">Nocardioides deserti</name>
    <dbReference type="NCBI Taxonomy" id="1588644"/>
    <lineage>
        <taxon>Bacteria</taxon>
        <taxon>Bacillati</taxon>
        <taxon>Actinomycetota</taxon>
        <taxon>Actinomycetes</taxon>
        <taxon>Propionibacteriales</taxon>
        <taxon>Nocardioidaceae</taxon>
        <taxon>Nocardioides</taxon>
    </lineage>
</organism>
<name>A0ABR6UA55_9ACTN</name>
<comment type="caution">
    <text evidence="1">The sequence shown here is derived from an EMBL/GenBank/DDBJ whole genome shotgun (WGS) entry which is preliminary data.</text>
</comment>
<dbReference type="RefSeq" id="WP_186346535.1">
    <property type="nucleotide sequence ID" value="NZ_BMMR01000001.1"/>
</dbReference>
<keyword evidence="2" id="KW-1185">Reference proteome</keyword>
<sequence length="83" mass="8741">MPKSHSDYPINLTFRISVAQRDYLNDVASMHDVTPSDYLRALLDAALAAEAKATLGVAGADDDTAMARAREVVGASTEGGSDD</sequence>
<dbReference type="Proteomes" id="UP000604001">
    <property type="component" value="Unassembled WGS sequence"/>
</dbReference>
<accession>A0ABR6UA55</accession>
<reference evidence="1 2" key="1">
    <citation type="submission" date="2020-08" db="EMBL/GenBank/DDBJ databases">
        <title>novel species in genus Nocardioides.</title>
        <authorList>
            <person name="Zhang G."/>
        </authorList>
    </citation>
    <scope>NUCLEOTIDE SEQUENCE [LARGE SCALE GENOMIC DNA]</scope>
    <source>
        <strain evidence="1 2">SC8A-24</strain>
    </source>
</reference>
<gene>
    <name evidence="1" type="ORF">H7344_13530</name>
</gene>